<comment type="caution">
    <text evidence="2">The sequence shown here is derived from an EMBL/GenBank/DDBJ whole genome shotgun (WGS) entry which is preliminary data.</text>
</comment>
<reference evidence="2" key="2">
    <citation type="submission" date="2023-02" db="EMBL/GenBank/DDBJ databases">
        <authorList>
            <person name="Swenson N.G."/>
            <person name="Wegrzyn J.L."/>
            <person name="Mcevoy S.L."/>
        </authorList>
    </citation>
    <scope>NUCLEOTIDE SEQUENCE</scope>
    <source>
        <strain evidence="2">91603</strain>
        <tissue evidence="2">Leaf</tissue>
    </source>
</reference>
<protein>
    <recommendedName>
        <fullName evidence="1">Retrovirus-related Pol polyprotein from transposon TNT 1-94-like beta-barrel domain-containing protein</fullName>
    </recommendedName>
</protein>
<dbReference type="AlphaFoldDB" id="A0AAD5J0F1"/>
<sequence length="153" mass="16350">MSNDSKEAVFGSDFPKTDIKRMISQQQSSTIATGSLAHSDGTLSKVTGFGSVAVTKDLVLKSVLFVPKLNCNLLSVNKLTQEQQCTANFSPYACIFQESDPGRTIGSAKALSGLYFLKAKSYVKKQSDPTACGAGCEVSSSYQSLLSRSSDDR</sequence>
<dbReference type="InterPro" id="IPR054722">
    <property type="entry name" value="PolX-like_BBD"/>
</dbReference>
<organism evidence="2 3">
    <name type="scientific">Acer negundo</name>
    <name type="common">Box elder</name>
    <dbReference type="NCBI Taxonomy" id="4023"/>
    <lineage>
        <taxon>Eukaryota</taxon>
        <taxon>Viridiplantae</taxon>
        <taxon>Streptophyta</taxon>
        <taxon>Embryophyta</taxon>
        <taxon>Tracheophyta</taxon>
        <taxon>Spermatophyta</taxon>
        <taxon>Magnoliopsida</taxon>
        <taxon>eudicotyledons</taxon>
        <taxon>Gunneridae</taxon>
        <taxon>Pentapetalae</taxon>
        <taxon>rosids</taxon>
        <taxon>malvids</taxon>
        <taxon>Sapindales</taxon>
        <taxon>Sapindaceae</taxon>
        <taxon>Hippocastanoideae</taxon>
        <taxon>Acereae</taxon>
        <taxon>Acer</taxon>
    </lineage>
</organism>
<dbReference type="Pfam" id="PF22936">
    <property type="entry name" value="Pol_BBD"/>
    <property type="match status" value="1"/>
</dbReference>
<accession>A0AAD5J0F1</accession>
<gene>
    <name evidence="2" type="ORF">LWI28_015611</name>
</gene>
<feature type="domain" description="Retrovirus-related Pol polyprotein from transposon TNT 1-94-like beta-barrel" evidence="1">
    <location>
        <begin position="32"/>
        <end position="82"/>
    </location>
</feature>
<name>A0AAD5J0F1_ACENE</name>
<reference evidence="2" key="1">
    <citation type="journal article" date="2022" name="Plant J.">
        <title>Strategies of tolerance reflected in two North American maple genomes.</title>
        <authorList>
            <person name="McEvoy S.L."/>
            <person name="Sezen U.U."/>
            <person name="Trouern-Trend A."/>
            <person name="McMahon S.M."/>
            <person name="Schaberg P.G."/>
            <person name="Yang J."/>
            <person name="Wegrzyn J.L."/>
            <person name="Swenson N.G."/>
        </authorList>
    </citation>
    <scope>NUCLEOTIDE SEQUENCE</scope>
    <source>
        <strain evidence="2">91603</strain>
    </source>
</reference>
<keyword evidence="3" id="KW-1185">Reference proteome</keyword>
<proteinExistence type="predicted"/>
<evidence type="ECO:0000313" key="2">
    <source>
        <dbReference type="EMBL" id="KAI9181503.1"/>
    </source>
</evidence>
<dbReference type="Proteomes" id="UP001064489">
    <property type="component" value="Chromosome 4"/>
</dbReference>
<evidence type="ECO:0000313" key="3">
    <source>
        <dbReference type="Proteomes" id="UP001064489"/>
    </source>
</evidence>
<evidence type="ECO:0000259" key="1">
    <source>
        <dbReference type="Pfam" id="PF22936"/>
    </source>
</evidence>
<dbReference type="EMBL" id="JAJSOW010000101">
    <property type="protein sequence ID" value="KAI9181503.1"/>
    <property type="molecule type" value="Genomic_DNA"/>
</dbReference>